<dbReference type="AlphaFoldDB" id="A0A9X1JXL3"/>
<dbReference type="PANTHER" id="PTHR43563">
    <property type="entry name" value="AMINE OXIDASE"/>
    <property type="match status" value="1"/>
</dbReference>
<dbReference type="GO" id="GO:0016491">
    <property type="term" value="F:oxidoreductase activity"/>
    <property type="evidence" value="ECO:0007669"/>
    <property type="project" value="InterPro"/>
</dbReference>
<feature type="domain" description="Amine oxidase" evidence="1">
    <location>
        <begin position="104"/>
        <end position="344"/>
    </location>
</feature>
<feature type="domain" description="Amine oxidase" evidence="1">
    <location>
        <begin position="12"/>
        <end position="79"/>
    </location>
</feature>
<proteinExistence type="predicted"/>
<keyword evidence="3" id="KW-1185">Reference proteome</keyword>
<gene>
    <name evidence="2" type="ORF">KX928_06265</name>
</gene>
<dbReference type="PANTHER" id="PTHR43563:SF1">
    <property type="entry name" value="AMINE OXIDASE [FLAVIN-CONTAINING] B"/>
    <property type="match status" value="1"/>
</dbReference>
<dbReference type="InterPro" id="IPR002937">
    <property type="entry name" value="Amino_oxidase"/>
</dbReference>
<name>A0A9X1JXL3_9RHOB</name>
<organism evidence="2 3">
    <name type="scientific">Roseobacter insulae</name>
    <dbReference type="NCBI Taxonomy" id="2859783"/>
    <lineage>
        <taxon>Bacteria</taxon>
        <taxon>Pseudomonadati</taxon>
        <taxon>Pseudomonadota</taxon>
        <taxon>Alphaproteobacteria</taxon>
        <taxon>Rhodobacterales</taxon>
        <taxon>Roseobacteraceae</taxon>
        <taxon>Roseobacter</taxon>
    </lineage>
</organism>
<dbReference type="EMBL" id="JAHXDN010000002">
    <property type="protein sequence ID" value="MBW4707385.1"/>
    <property type="molecule type" value="Genomic_DNA"/>
</dbReference>
<dbReference type="Proteomes" id="UP001138661">
    <property type="component" value="Unassembled WGS sequence"/>
</dbReference>
<dbReference type="InterPro" id="IPR050703">
    <property type="entry name" value="Flavin_MAO"/>
</dbReference>
<protein>
    <submittedName>
        <fullName evidence="2">FAD-dependent oxidoreductase</fullName>
    </submittedName>
</protein>
<dbReference type="RefSeq" id="WP_219500210.1">
    <property type="nucleotide sequence ID" value="NZ_JAHXDN010000002.1"/>
</dbReference>
<sequence>MDADILIVGGGLAGLAIAAHLSHSGHDFQLVEARHRLGGRIKTEAVDSAAFDMGPAWYWRGQPRVAALVQSLGLAPFEQQYQGLSAFEDETGRVQRGRGFASMQGSYRIAGGMATLTGGLAAMIADDRTHLGTSVTALDRKPGGVLATLSTGQRCAARQVILALPPRLAVDRIRFTPNLPEHQLRAMRETATWMAGQAKGVAVYDRPFWREAGLSGDASSRCGPMIEVHDASPAEDGPYALFGFIGLPVIARRDPERLTADILTQLGRLFGPEAAVPRQIFLKDWALDHWTATGLDHAPLYAHPDYGRSHKLAGAWEDVLVLSGTETAPQFGGYLEGALEAAENTLKHIDIRYER</sequence>
<evidence type="ECO:0000313" key="3">
    <source>
        <dbReference type="Proteomes" id="UP001138661"/>
    </source>
</evidence>
<dbReference type="Pfam" id="PF01593">
    <property type="entry name" value="Amino_oxidase"/>
    <property type="match status" value="2"/>
</dbReference>
<accession>A0A9X1JXL3</accession>
<evidence type="ECO:0000313" key="2">
    <source>
        <dbReference type="EMBL" id="MBW4707385.1"/>
    </source>
</evidence>
<evidence type="ECO:0000259" key="1">
    <source>
        <dbReference type="Pfam" id="PF01593"/>
    </source>
</evidence>
<reference evidence="2" key="1">
    <citation type="submission" date="2021-07" db="EMBL/GenBank/DDBJ databases">
        <title>Roseobacter insulae sp. nov., isolated from a tidal flat.</title>
        <authorList>
            <person name="Park S."/>
            <person name="Yoon J.-H."/>
        </authorList>
    </citation>
    <scope>NUCLEOTIDE SEQUENCE</scope>
    <source>
        <strain evidence="2">YSTF-M11</strain>
    </source>
</reference>
<comment type="caution">
    <text evidence="2">The sequence shown here is derived from an EMBL/GenBank/DDBJ whole genome shotgun (WGS) entry which is preliminary data.</text>
</comment>